<organism evidence="4 5">
    <name type="scientific">Gracilinema caldarium (strain ATCC 51460 / DSM 7334 / H1)</name>
    <name type="common">Treponema caldarium</name>
    <dbReference type="NCBI Taxonomy" id="744872"/>
    <lineage>
        <taxon>Bacteria</taxon>
        <taxon>Pseudomonadati</taxon>
        <taxon>Spirochaetota</taxon>
        <taxon>Spirochaetia</taxon>
        <taxon>Spirochaetales</taxon>
        <taxon>Breznakiellaceae</taxon>
        <taxon>Gracilinema</taxon>
    </lineage>
</organism>
<dbReference type="eggNOG" id="COG0745">
    <property type="taxonomic scope" value="Bacteria"/>
</dbReference>
<dbReference type="EMBL" id="CP002868">
    <property type="protein sequence ID" value="AEJ18662.1"/>
    <property type="molecule type" value="Genomic_DNA"/>
</dbReference>
<keyword evidence="2" id="KW-0597">Phosphoprotein</keyword>
<dbReference type="eggNOG" id="COG2208">
    <property type="taxonomic scope" value="Bacteria"/>
</dbReference>
<dbReference type="Proteomes" id="UP000000503">
    <property type="component" value="Chromosome"/>
</dbReference>
<evidence type="ECO:0000256" key="1">
    <source>
        <dbReference type="ARBA" id="ARBA00022801"/>
    </source>
</evidence>
<feature type="modified residue" description="4-aspartylphosphate" evidence="2">
    <location>
        <position position="55"/>
    </location>
</feature>
<evidence type="ECO:0000259" key="3">
    <source>
        <dbReference type="PROSITE" id="PS50110"/>
    </source>
</evidence>
<dbReference type="PROSITE" id="PS50110">
    <property type="entry name" value="RESPONSE_REGULATORY"/>
    <property type="match status" value="1"/>
</dbReference>
<dbReference type="Gene3D" id="3.40.50.2300">
    <property type="match status" value="1"/>
</dbReference>
<dbReference type="SMART" id="SM00331">
    <property type="entry name" value="PP2C_SIG"/>
    <property type="match status" value="1"/>
</dbReference>
<dbReference type="GO" id="GO:0000160">
    <property type="term" value="P:phosphorelay signal transduction system"/>
    <property type="evidence" value="ECO:0007669"/>
    <property type="project" value="InterPro"/>
</dbReference>
<dbReference type="InterPro" id="IPR001932">
    <property type="entry name" value="PPM-type_phosphatase-like_dom"/>
</dbReference>
<dbReference type="STRING" id="744872.Spica_0498"/>
<keyword evidence="1" id="KW-0378">Hydrolase</keyword>
<evidence type="ECO:0000313" key="5">
    <source>
        <dbReference type="Proteomes" id="UP000000503"/>
    </source>
</evidence>
<dbReference type="RefSeq" id="WP_013967974.1">
    <property type="nucleotide sequence ID" value="NC_015732.1"/>
</dbReference>
<dbReference type="HOGENOM" id="CLU_000445_43_7_12"/>
<dbReference type="PANTHER" id="PTHR43156">
    <property type="entry name" value="STAGE II SPORULATION PROTEIN E-RELATED"/>
    <property type="match status" value="1"/>
</dbReference>
<accession>F8F009</accession>
<dbReference type="InterPro" id="IPR011006">
    <property type="entry name" value="CheY-like_superfamily"/>
</dbReference>
<name>F8F009_GRAC1</name>
<dbReference type="KEGG" id="scd:Spica_0498"/>
<gene>
    <name evidence="4" type="ordered locus">Spica_0498</name>
</gene>
<dbReference type="InterPro" id="IPR036457">
    <property type="entry name" value="PPM-type-like_dom_sf"/>
</dbReference>
<dbReference type="SUPFAM" id="SSF52172">
    <property type="entry name" value="CheY-like"/>
    <property type="match status" value="1"/>
</dbReference>
<dbReference type="Pfam" id="PF00072">
    <property type="entry name" value="Response_reg"/>
    <property type="match status" value="1"/>
</dbReference>
<dbReference type="InterPro" id="IPR052016">
    <property type="entry name" value="Bact_Sigma-Reg"/>
</dbReference>
<sequence length="374" mass="41849">MDTIYSVLIVDDSTVNRSYLHYILDEEGYEVWEAPSGEACLAMVQKQRPMLILLDVVMGGIDGFETLRHLKADPAMAWTPVIMLTSMDDQQSKIKAFELGAVDYIVKSANPAEIKARIRVHIRLSMANRDLLQSKIESLGQIKAAQQALLLQPKDLPDAHFSVYYQSLHEAGGDFYEVEQLAEDIYFYMIVDVAGHDVKTSFITPAVKVLLKQFSNPTYTMEEAFGYLGDILTQTVCQDTYLTAAALKINRRSRKAIYLTAGHPPILYIPTKGTIQQLQTKNPPVAMLEGVQYHTETLDIAPGDRFILCTDGLLEFHDPKTGKTKSWVDSLSLLEQFADELKNTDLPSLPQELVNKFALLGQSDDDKAVLVTEV</sequence>
<dbReference type="OrthoDB" id="305353at2"/>
<proteinExistence type="predicted"/>
<dbReference type="Pfam" id="PF07228">
    <property type="entry name" value="SpoIIE"/>
    <property type="match status" value="1"/>
</dbReference>
<dbReference type="PANTHER" id="PTHR43156:SF9">
    <property type="entry name" value="HAMP DOMAIN-CONTAINING PROTEIN"/>
    <property type="match status" value="1"/>
</dbReference>
<dbReference type="Gene3D" id="3.60.40.10">
    <property type="entry name" value="PPM-type phosphatase domain"/>
    <property type="match status" value="1"/>
</dbReference>
<dbReference type="GO" id="GO:0016791">
    <property type="term" value="F:phosphatase activity"/>
    <property type="evidence" value="ECO:0007669"/>
    <property type="project" value="TreeGrafter"/>
</dbReference>
<protein>
    <submittedName>
        <fullName evidence="4">Response regulator receiver modulated protein serine/threonine phosphatase</fullName>
    </submittedName>
</protein>
<dbReference type="SMART" id="SM00448">
    <property type="entry name" value="REC"/>
    <property type="match status" value="1"/>
</dbReference>
<dbReference type="InterPro" id="IPR001789">
    <property type="entry name" value="Sig_transdc_resp-reg_receiver"/>
</dbReference>
<evidence type="ECO:0000256" key="2">
    <source>
        <dbReference type="PROSITE-ProRule" id="PRU00169"/>
    </source>
</evidence>
<feature type="domain" description="Response regulatory" evidence="3">
    <location>
        <begin position="6"/>
        <end position="122"/>
    </location>
</feature>
<dbReference type="AlphaFoldDB" id="F8F009"/>
<evidence type="ECO:0000313" key="4">
    <source>
        <dbReference type="EMBL" id="AEJ18662.1"/>
    </source>
</evidence>
<keyword evidence="5" id="KW-1185">Reference proteome</keyword>
<reference evidence="5" key="1">
    <citation type="journal article" date="2013" name="Stand. Genomic Sci.">
        <title>Genome sequence of the thermophilic fresh-water bacterium Spirochaeta caldaria type strain (H1(T)), reclassification of Spirochaeta caldaria, Spirochaeta stenostrepta, and Spirochaeta zuelzerae in the genus Treponema as Treponema caldaria comb. nov., Treponema stenostrepta comb. nov., and Treponema zuelzerae comb. nov., and emendation of the genus Treponema.</title>
        <authorList>
            <person name="Abt B."/>
            <person name="Goker M."/>
            <person name="Scheuner C."/>
            <person name="Han C."/>
            <person name="Lu M."/>
            <person name="Misra M."/>
            <person name="Lapidus A."/>
            <person name="Nolan M."/>
            <person name="Lucas S."/>
            <person name="Hammon N."/>
            <person name="Deshpande S."/>
            <person name="Cheng J.F."/>
            <person name="Tapia R."/>
            <person name="Goodwin L.A."/>
            <person name="Pitluck S."/>
            <person name="Liolios K."/>
            <person name="Pagani I."/>
            <person name="Ivanova N."/>
            <person name="Mavromatis K."/>
            <person name="Mikhailova N."/>
            <person name="Huntemann M."/>
            <person name="Pati A."/>
            <person name="Chen A."/>
            <person name="Palaniappan K."/>
            <person name="Land M."/>
            <person name="Hauser L."/>
            <person name="Jeffries C.D."/>
            <person name="Rohde M."/>
            <person name="Spring S."/>
            <person name="Gronow S."/>
            <person name="Detter J.C."/>
            <person name="Bristow J."/>
            <person name="Eisen J.A."/>
            <person name="Markowitz V."/>
            <person name="Hugenholtz P."/>
            <person name="Kyrpides N.C."/>
            <person name="Woyke T."/>
            <person name="Klenk H.P."/>
        </authorList>
    </citation>
    <scope>NUCLEOTIDE SEQUENCE</scope>
    <source>
        <strain evidence="5">ATCC 51460 / DSM 7334 / H1</strain>
    </source>
</reference>
<dbReference type="SUPFAM" id="SSF81606">
    <property type="entry name" value="PP2C-like"/>
    <property type="match status" value="1"/>
</dbReference>